<protein>
    <recommendedName>
        <fullName evidence="12">Proline--tRNA ligase</fullName>
        <ecNumber evidence="12">6.1.1.15</ecNumber>
    </recommendedName>
    <alternativeName>
        <fullName evidence="12">Prolyl-tRNA synthetase</fullName>
        <shortName evidence="12">ProRS</shortName>
    </alternativeName>
</protein>
<dbReference type="InterPro" id="IPR007214">
    <property type="entry name" value="YbaK/aa-tRNA-synth-assoc-dom"/>
</dbReference>
<evidence type="ECO:0000256" key="9">
    <source>
        <dbReference type="ARBA" id="ARBA00047671"/>
    </source>
</evidence>
<dbReference type="InterPro" id="IPR045864">
    <property type="entry name" value="aa-tRNA-synth_II/BPL/LPL"/>
</dbReference>
<keyword evidence="8 12" id="KW-0030">Aminoacyl-tRNA synthetase</keyword>
<dbReference type="SUPFAM" id="SSF55826">
    <property type="entry name" value="YbaK/ProRS associated domain"/>
    <property type="match status" value="1"/>
</dbReference>
<dbReference type="InterPro" id="IPR036754">
    <property type="entry name" value="YbaK/aa-tRNA-synt-asso_dom_sf"/>
</dbReference>
<dbReference type="Pfam" id="PF04073">
    <property type="entry name" value="tRNA_edit"/>
    <property type="match status" value="1"/>
</dbReference>
<comment type="function">
    <text evidence="10 12">Catalyzes the attachment of proline to tRNA(Pro) in a two-step reaction: proline is first activated by ATP to form Pro-AMP and then transferred to the acceptor end of tRNA(Pro). As ProRS can inadvertently accommodate and process non-cognate amino acids such as alanine and cysteine, to avoid such errors it has two additional distinct editing activities against alanine. One activity is designated as 'pretransfer' editing and involves the tRNA(Pro)-independent hydrolysis of activated Ala-AMP. The other activity is designated 'posttransfer' editing and involves deacylation of mischarged Ala-tRNA(Pro). The misacylated Cys-tRNA(Pro) is not edited by ProRS.</text>
</comment>
<organism evidence="14 15">
    <name type="scientific">Thermospira aquatica</name>
    <dbReference type="NCBI Taxonomy" id="2828656"/>
    <lineage>
        <taxon>Bacteria</taxon>
        <taxon>Pseudomonadati</taxon>
        <taxon>Spirochaetota</taxon>
        <taxon>Spirochaetia</taxon>
        <taxon>Brevinematales</taxon>
        <taxon>Thermospiraceae</taxon>
        <taxon>Thermospira</taxon>
    </lineage>
</organism>
<evidence type="ECO:0000256" key="12">
    <source>
        <dbReference type="HAMAP-Rule" id="MF_01569"/>
    </source>
</evidence>
<keyword evidence="6 12" id="KW-0067">ATP-binding</keyword>
<dbReference type="NCBIfam" id="TIGR00409">
    <property type="entry name" value="proS_fam_II"/>
    <property type="match status" value="1"/>
</dbReference>
<dbReference type="PROSITE" id="PS50862">
    <property type="entry name" value="AA_TRNA_LIGASE_II"/>
    <property type="match status" value="1"/>
</dbReference>
<evidence type="ECO:0000256" key="5">
    <source>
        <dbReference type="ARBA" id="ARBA00022741"/>
    </source>
</evidence>
<dbReference type="InterPro" id="IPR002314">
    <property type="entry name" value="aa-tRNA-synt_IIb"/>
</dbReference>
<keyword evidence="7 12" id="KW-0648">Protein biosynthesis</keyword>
<dbReference type="InterPro" id="IPR033730">
    <property type="entry name" value="ProRS_core_prok"/>
</dbReference>
<comment type="subunit">
    <text evidence="2 12">Homodimer.</text>
</comment>
<dbReference type="InterPro" id="IPR006195">
    <property type="entry name" value="aa-tRNA-synth_II"/>
</dbReference>
<comment type="domain">
    <text evidence="12">Consists of three domains: the N-terminal catalytic domain, the editing domain and the C-terminal anticodon-binding domain.</text>
</comment>
<comment type="similarity">
    <text evidence="11 12">Belongs to the class-II aminoacyl-tRNA synthetase family. ProS type 1 subfamily.</text>
</comment>
<proteinExistence type="inferred from homology"/>
<dbReference type="KEGG" id="taqu:KDW03_11485"/>
<dbReference type="AlphaFoldDB" id="A0AAX3BCS8"/>
<dbReference type="InterPro" id="IPR044140">
    <property type="entry name" value="ProRS_anticodon_short"/>
</dbReference>
<dbReference type="GO" id="GO:0002161">
    <property type="term" value="F:aminoacyl-tRNA deacylase activity"/>
    <property type="evidence" value="ECO:0007669"/>
    <property type="project" value="InterPro"/>
</dbReference>
<dbReference type="InterPro" id="IPR004500">
    <property type="entry name" value="Pro-tRNA-synth_IIa_bac-type"/>
</dbReference>
<dbReference type="EC" id="6.1.1.15" evidence="12"/>
<name>A0AAX3BCS8_9SPIR</name>
<evidence type="ECO:0000256" key="7">
    <source>
        <dbReference type="ARBA" id="ARBA00022917"/>
    </source>
</evidence>
<dbReference type="SUPFAM" id="SSF52954">
    <property type="entry name" value="Class II aaRS ABD-related"/>
    <property type="match status" value="1"/>
</dbReference>
<dbReference type="PRINTS" id="PR01046">
    <property type="entry name" value="TRNASYNTHPRO"/>
</dbReference>
<comment type="subcellular location">
    <subcellularLocation>
        <location evidence="1 12">Cytoplasm</location>
    </subcellularLocation>
</comment>
<dbReference type="Gene3D" id="3.30.930.10">
    <property type="entry name" value="Bira Bifunctional Protein, Domain 2"/>
    <property type="match status" value="2"/>
</dbReference>
<dbReference type="FunFam" id="3.30.930.10:FF:000066">
    <property type="entry name" value="Proline--tRNA ligase"/>
    <property type="match status" value="1"/>
</dbReference>
<dbReference type="EMBL" id="CP073355">
    <property type="protein sequence ID" value="URA10087.1"/>
    <property type="molecule type" value="Genomic_DNA"/>
</dbReference>
<dbReference type="CDD" id="cd04334">
    <property type="entry name" value="ProRS-INS"/>
    <property type="match status" value="1"/>
</dbReference>
<evidence type="ECO:0000256" key="6">
    <source>
        <dbReference type="ARBA" id="ARBA00022840"/>
    </source>
</evidence>
<dbReference type="CDD" id="cd00861">
    <property type="entry name" value="ProRS_anticodon_short"/>
    <property type="match status" value="1"/>
</dbReference>
<evidence type="ECO:0000256" key="11">
    <source>
        <dbReference type="ARBA" id="ARBA00060755"/>
    </source>
</evidence>
<keyword evidence="15" id="KW-1185">Reference proteome</keyword>
<keyword evidence="5 12" id="KW-0547">Nucleotide-binding</keyword>
<dbReference type="FunFam" id="3.30.930.10:FF:000065">
    <property type="entry name" value="Proline--tRNA ligase"/>
    <property type="match status" value="1"/>
</dbReference>
<dbReference type="Pfam" id="PF03129">
    <property type="entry name" value="HGTP_anticodon"/>
    <property type="match status" value="1"/>
</dbReference>
<dbReference type="CDD" id="cd00779">
    <property type="entry name" value="ProRS_core_prok"/>
    <property type="match status" value="1"/>
</dbReference>
<evidence type="ECO:0000256" key="10">
    <source>
        <dbReference type="ARBA" id="ARBA00053664"/>
    </source>
</evidence>
<sequence>MRRSQMLLPTLREDPKDAEIASHILMMRAGIIRKLDAGLYTFLPLGHRVLLKVINIIREEMNRAGAQELLPPILIPASLWRESGRYDIMGKEMMRLQDRHENDMVLGPTHEEVFTHIVRENVQSYRDLPLNLYQINTKFRDEIRPRYGVMRCREFIMKDAYSFDIDEAGLEKNYQAMREAYRRIFARCGLEVVPVQADTGNMGGSNSEEFMVPSSVGEETIIHCRSCGYVANVERAESKREFSSSSKSMLPLEEIATPNVRTIEELVAFLKVSVDRFIKSLVYKTDKGFVLVLIRGDFMVNETKLKHVLECVELEQASEEEVLQITGAPIGFVSPVNLKQKIKIVADESIPFMRNAISGANKKDYHLKNINPERDFVWDVVADIHEVVEGEKCPTCGEVLRSYKGIEVGHIFKLGYKYTEAMNVRVLDKNGQSITPIMGCYGIGVGRTIASVIEQNHDENGIIWPMSIAPFHGIIVPVNMSDSRTVEAAEKLYQQLSRRFEILLDDRDERPGVKFKDADLIGIPIRITIGKSFAEEQKVELKLRRLEEKHLVPLEEVEKVFEEWYEKEMAPYLL</sequence>
<evidence type="ECO:0000256" key="3">
    <source>
        <dbReference type="ARBA" id="ARBA00022490"/>
    </source>
</evidence>
<dbReference type="Pfam" id="PF00587">
    <property type="entry name" value="tRNA-synt_2b"/>
    <property type="match status" value="1"/>
</dbReference>
<accession>A0AAX3BCS8</accession>
<dbReference type="InterPro" id="IPR050062">
    <property type="entry name" value="Pro-tRNA_synthetase"/>
</dbReference>
<evidence type="ECO:0000256" key="2">
    <source>
        <dbReference type="ARBA" id="ARBA00011738"/>
    </source>
</evidence>
<dbReference type="InterPro" id="IPR036621">
    <property type="entry name" value="Anticodon-bd_dom_sf"/>
</dbReference>
<dbReference type="PANTHER" id="PTHR42753">
    <property type="entry name" value="MITOCHONDRIAL RIBOSOME PROTEIN L39/PROLYL-TRNA LIGASE FAMILY MEMBER"/>
    <property type="match status" value="1"/>
</dbReference>
<evidence type="ECO:0000256" key="4">
    <source>
        <dbReference type="ARBA" id="ARBA00022598"/>
    </source>
</evidence>
<dbReference type="SUPFAM" id="SSF55681">
    <property type="entry name" value="Class II aaRS and biotin synthetases"/>
    <property type="match status" value="1"/>
</dbReference>
<keyword evidence="3 12" id="KW-0963">Cytoplasm</keyword>
<evidence type="ECO:0000313" key="14">
    <source>
        <dbReference type="EMBL" id="URA10087.1"/>
    </source>
</evidence>
<dbReference type="Proteomes" id="UP001056539">
    <property type="component" value="Chromosome"/>
</dbReference>
<feature type="domain" description="Aminoacyl-transfer RNA synthetases class-II family profile" evidence="13">
    <location>
        <begin position="38"/>
        <end position="465"/>
    </location>
</feature>
<keyword evidence="4 12" id="KW-0436">Ligase</keyword>
<dbReference type="GO" id="GO:0005524">
    <property type="term" value="F:ATP binding"/>
    <property type="evidence" value="ECO:0007669"/>
    <property type="project" value="UniProtKB-UniRule"/>
</dbReference>
<dbReference type="PANTHER" id="PTHR42753:SF2">
    <property type="entry name" value="PROLINE--TRNA LIGASE"/>
    <property type="match status" value="1"/>
</dbReference>
<dbReference type="InterPro" id="IPR023717">
    <property type="entry name" value="Pro-tRNA-Synthase_IIa_type1"/>
</dbReference>
<dbReference type="NCBIfam" id="NF006625">
    <property type="entry name" value="PRK09194.1"/>
    <property type="match status" value="1"/>
</dbReference>
<dbReference type="GO" id="GO:0006433">
    <property type="term" value="P:prolyl-tRNA aminoacylation"/>
    <property type="evidence" value="ECO:0007669"/>
    <property type="project" value="UniProtKB-UniRule"/>
</dbReference>
<dbReference type="HAMAP" id="MF_01569">
    <property type="entry name" value="Pro_tRNA_synth_type1"/>
    <property type="match status" value="1"/>
</dbReference>
<evidence type="ECO:0000256" key="8">
    <source>
        <dbReference type="ARBA" id="ARBA00023146"/>
    </source>
</evidence>
<evidence type="ECO:0000313" key="15">
    <source>
        <dbReference type="Proteomes" id="UP001056539"/>
    </source>
</evidence>
<dbReference type="InterPro" id="IPR002316">
    <property type="entry name" value="Pro-tRNA-ligase_IIa"/>
</dbReference>
<gene>
    <name evidence="12" type="primary">proS</name>
    <name evidence="14" type="ORF">KDW03_11485</name>
</gene>
<dbReference type="GO" id="GO:0004827">
    <property type="term" value="F:proline-tRNA ligase activity"/>
    <property type="evidence" value="ECO:0007669"/>
    <property type="project" value="UniProtKB-UniRule"/>
</dbReference>
<evidence type="ECO:0000256" key="1">
    <source>
        <dbReference type="ARBA" id="ARBA00004496"/>
    </source>
</evidence>
<reference evidence="14" key="1">
    <citation type="submission" date="2021-04" db="EMBL/GenBank/DDBJ databases">
        <authorList>
            <person name="Postec A."/>
        </authorList>
    </citation>
    <scope>NUCLEOTIDE SEQUENCE</scope>
    <source>
        <strain evidence="14">F1F22</strain>
    </source>
</reference>
<comment type="catalytic activity">
    <reaction evidence="9 12">
        <text>tRNA(Pro) + L-proline + ATP = L-prolyl-tRNA(Pro) + AMP + diphosphate</text>
        <dbReference type="Rhea" id="RHEA:14305"/>
        <dbReference type="Rhea" id="RHEA-COMP:9700"/>
        <dbReference type="Rhea" id="RHEA-COMP:9702"/>
        <dbReference type="ChEBI" id="CHEBI:30616"/>
        <dbReference type="ChEBI" id="CHEBI:33019"/>
        <dbReference type="ChEBI" id="CHEBI:60039"/>
        <dbReference type="ChEBI" id="CHEBI:78442"/>
        <dbReference type="ChEBI" id="CHEBI:78532"/>
        <dbReference type="ChEBI" id="CHEBI:456215"/>
        <dbReference type="EC" id="6.1.1.15"/>
    </reaction>
</comment>
<evidence type="ECO:0000259" key="13">
    <source>
        <dbReference type="PROSITE" id="PS50862"/>
    </source>
</evidence>
<dbReference type="InterPro" id="IPR004154">
    <property type="entry name" value="Anticodon-bd"/>
</dbReference>
<dbReference type="GO" id="GO:0005829">
    <property type="term" value="C:cytosol"/>
    <property type="evidence" value="ECO:0007669"/>
    <property type="project" value="TreeGrafter"/>
</dbReference>
<dbReference type="RefSeq" id="WP_271435220.1">
    <property type="nucleotide sequence ID" value="NZ_CP073355.1"/>
</dbReference>
<dbReference type="Gene3D" id="3.40.50.800">
    <property type="entry name" value="Anticodon-binding domain"/>
    <property type="match status" value="1"/>
</dbReference>
<reference evidence="14" key="2">
    <citation type="submission" date="2022-06" db="EMBL/GenBank/DDBJ databases">
        <title>Thermospira aquatica gen. nov., sp. nov.</title>
        <authorList>
            <person name="Ben Ali Gam Z."/>
            <person name="Labat M."/>
        </authorList>
    </citation>
    <scope>NUCLEOTIDE SEQUENCE</scope>
    <source>
        <strain evidence="14">F1F22</strain>
    </source>
</reference>